<organism evidence="2 3">
    <name type="scientific">Dendrobium nobile</name>
    <name type="common">Orchid</name>
    <dbReference type="NCBI Taxonomy" id="94219"/>
    <lineage>
        <taxon>Eukaryota</taxon>
        <taxon>Viridiplantae</taxon>
        <taxon>Streptophyta</taxon>
        <taxon>Embryophyta</taxon>
        <taxon>Tracheophyta</taxon>
        <taxon>Spermatophyta</taxon>
        <taxon>Magnoliopsida</taxon>
        <taxon>Liliopsida</taxon>
        <taxon>Asparagales</taxon>
        <taxon>Orchidaceae</taxon>
        <taxon>Epidendroideae</taxon>
        <taxon>Malaxideae</taxon>
        <taxon>Dendrobiinae</taxon>
        <taxon>Dendrobium</taxon>
    </lineage>
</organism>
<dbReference type="Gene3D" id="1.10.268.20">
    <property type="match status" value="1"/>
</dbReference>
<dbReference type="EMBL" id="JAGYWB010000012">
    <property type="protein sequence ID" value="KAI0502635.1"/>
    <property type="molecule type" value="Genomic_DNA"/>
</dbReference>
<dbReference type="InterPro" id="IPR040990">
    <property type="entry name" value="DUF5600"/>
</dbReference>
<evidence type="ECO:0000259" key="1">
    <source>
        <dbReference type="Pfam" id="PF18150"/>
    </source>
</evidence>
<proteinExistence type="predicted"/>
<dbReference type="OrthoDB" id="1716625at2759"/>
<dbReference type="SMR" id="A0A8T3B7R7"/>
<protein>
    <recommendedName>
        <fullName evidence="1">DUF5600 domain-containing protein</fullName>
    </recommendedName>
</protein>
<comment type="caution">
    <text evidence="2">The sequence shown here is derived from an EMBL/GenBank/DDBJ whole genome shotgun (WGS) entry which is preliminary data.</text>
</comment>
<evidence type="ECO:0000313" key="2">
    <source>
        <dbReference type="EMBL" id="KAI0502635.1"/>
    </source>
</evidence>
<dbReference type="Proteomes" id="UP000829196">
    <property type="component" value="Unassembled WGS sequence"/>
</dbReference>
<sequence length="141" mass="16525">MCYQLILALPNRDQYKDPKSGKGPQRWRSNGYNLKINEFVKRARAVKIHAYIISHLKKEMPAMMGKAKTQQRLINNLQIEFEKVDLLKLRLYGIRVHSSPAIVWQIKTLPPQQLSLLSSLSQRLQPHLCRHQWQSSQSLLR</sequence>
<dbReference type="AlphaFoldDB" id="A0A8T3B7R7"/>
<accession>A0A8T3B7R7</accession>
<gene>
    <name evidence="2" type="ORF">KFK09_017590</name>
</gene>
<evidence type="ECO:0000313" key="3">
    <source>
        <dbReference type="Proteomes" id="UP000829196"/>
    </source>
</evidence>
<dbReference type="Pfam" id="PF18150">
    <property type="entry name" value="DUF5600"/>
    <property type="match status" value="1"/>
</dbReference>
<reference evidence="2" key="1">
    <citation type="journal article" date="2022" name="Front. Genet.">
        <title>Chromosome-Scale Assembly of the Dendrobium nobile Genome Provides Insights Into the Molecular Mechanism of the Biosynthesis of the Medicinal Active Ingredient of Dendrobium.</title>
        <authorList>
            <person name="Xu Q."/>
            <person name="Niu S.-C."/>
            <person name="Li K.-L."/>
            <person name="Zheng P.-J."/>
            <person name="Zhang X.-J."/>
            <person name="Jia Y."/>
            <person name="Liu Y."/>
            <person name="Niu Y.-X."/>
            <person name="Yu L.-H."/>
            <person name="Chen D.-F."/>
            <person name="Zhang G.-Q."/>
        </authorList>
    </citation>
    <scope>NUCLEOTIDE SEQUENCE</scope>
    <source>
        <tissue evidence="2">Leaf</tissue>
    </source>
</reference>
<feature type="domain" description="DUF5600" evidence="1">
    <location>
        <begin position="35"/>
        <end position="85"/>
    </location>
</feature>
<name>A0A8T3B7R7_DENNO</name>
<keyword evidence="3" id="KW-1185">Reference proteome</keyword>